<keyword evidence="4" id="KW-1185">Reference proteome</keyword>
<dbReference type="InterPro" id="IPR051049">
    <property type="entry name" value="Dienelactone_hydrolase-like"/>
</dbReference>
<gene>
    <name evidence="3" type="ORF">NOF53_16055</name>
</gene>
<dbReference type="EMBL" id="JANFQF010000012">
    <property type="protein sequence ID" value="MCQ4120667.1"/>
    <property type="molecule type" value="Genomic_DNA"/>
</dbReference>
<evidence type="ECO:0000313" key="3">
    <source>
        <dbReference type="EMBL" id="MCQ4120667.1"/>
    </source>
</evidence>
<comment type="caution">
    <text evidence="3">The sequence shown here is derived from an EMBL/GenBank/DDBJ whole genome shotgun (WGS) entry which is preliminary data.</text>
</comment>
<protein>
    <submittedName>
        <fullName evidence="3">Dienelactone hydrolase family protein</fullName>
    </submittedName>
</protein>
<dbReference type="InterPro" id="IPR029058">
    <property type="entry name" value="AB_hydrolase_fold"/>
</dbReference>
<organism evidence="3 4">
    <name type="scientific">Rhodococcus tibetensis</name>
    <dbReference type="NCBI Taxonomy" id="2965064"/>
    <lineage>
        <taxon>Bacteria</taxon>
        <taxon>Bacillati</taxon>
        <taxon>Actinomycetota</taxon>
        <taxon>Actinomycetes</taxon>
        <taxon>Mycobacteriales</taxon>
        <taxon>Nocardiaceae</taxon>
        <taxon>Rhodococcus</taxon>
    </lineage>
</organism>
<evidence type="ECO:0000259" key="2">
    <source>
        <dbReference type="Pfam" id="PF01738"/>
    </source>
</evidence>
<keyword evidence="3" id="KW-0378">Hydrolase</keyword>
<accession>A0ABT1QEN8</accession>
<dbReference type="Pfam" id="PF01738">
    <property type="entry name" value="DLH"/>
    <property type="match status" value="1"/>
</dbReference>
<sequence length="305" mass="31578">MTPLQRYIAEEIAVDHADGLITRREALRRLGLIGLGVAAATSLLAACSDDQGATTATSASGEPPPPPGEDVQPPGAADAVATESVTLPGPEGRTLQGAWAAAAEPRGAVLVIHENKGLTDHIRSVAGRFAGAGYSALAVDLLSEEGGTASFTDPAHATAALAKVPPERFVADMSAGVDELERRVPNKKAAAVGFCFGGGMVWLLLASGEPRLAAAVPFYGPLPDNANFSGSRAAVLAIYAEQDARVNASRDAAAAALDRAALPHEIVTIPGADHAFFNDTGQRYNPAAATDAYDRVLDWFDEYVR</sequence>
<dbReference type="SUPFAM" id="SSF53474">
    <property type="entry name" value="alpha/beta-Hydrolases"/>
    <property type="match status" value="1"/>
</dbReference>
<dbReference type="InterPro" id="IPR002925">
    <property type="entry name" value="Dienelactn_hydro"/>
</dbReference>
<feature type="domain" description="Dienelactone hydrolase" evidence="2">
    <location>
        <begin position="105"/>
        <end position="303"/>
    </location>
</feature>
<dbReference type="PANTHER" id="PTHR46623:SF6">
    <property type="entry name" value="ALPHA_BETA-HYDROLASES SUPERFAMILY PROTEIN"/>
    <property type="match status" value="1"/>
</dbReference>
<evidence type="ECO:0000313" key="4">
    <source>
        <dbReference type="Proteomes" id="UP001524501"/>
    </source>
</evidence>
<reference evidence="3 4" key="1">
    <citation type="submission" date="2022-07" db="EMBL/GenBank/DDBJ databases">
        <title>Degradation activity of malathion, p-nitrophenol and potential low-temperature adaptation strategy of Rhodococcus sp. FXJ9.536.</title>
        <authorList>
            <person name="Huang J."/>
            <person name="Huang Y."/>
        </authorList>
    </citation>
    <scope>NUCLEOTIDE SEQUENCE [LARGE SCALE GENOMIC DNA]</scope>
    <source>
        <strain evidence="3 4">FXJ9.536</strain>
    </source>
</reference>
<feature type="region of interest" description="Disordered" evidence="1">
    <location>
        <begin position="53"/>
        <end position="79"/>
    </location>
</feature>
<name>A0ABT1QEN8_9NOCA</name>
<dbReference type="Gene3D" id="3.40.50.1820">
    <property type="entry name" value="alpha/beta hydrolase"/>
    <property type="match status" value="1"/>
</dbReference>
<dbReference type="RefSeq" id="WP_255970456.1">
    <property type="nucleotide sequence ID" value="NZ_JANFQF010000012.1"/>
</dbReference>
<proteinExistence type="predicted"/>
<dbReference type="GO" id="GO:0016787">
    <property type="term" value="F:hydrolase activity"/>
    <property type="evidence" value="ECO:0007669"/>
    <property type="project" value="UniProtKB-KW"/>
</dbReference>
<dbReference type="PANTHER" id="PTHR46623">
    <property type="entry name" value="CARBOXYMETHYLENEBUTENOLIDASE-RELATED"/>
    <property type="match status" value="1"/>
</dbReference>
<dbReference type="Proteomes" id="UP001524501">
    <property type="component" value="Unassembled WGS sequence"/>
</dbReference>
<evidence type="ECO:0000256" key="1">
    <source>
        <dbReference type="SAM" id="MobiDB-lite"/>
    </source>
</evidence>